<evidence type="ECO:0000313" key="1">
    <source>
        <dbReference type="EMBL" id="CAG5077881.1"/>
    </source>
</evidence>
<keyword evidence="2" id="KW-1185">Reference proteome</keyword>
<proteinExistence type="predicted"/>
<dbReference type="RefSeq" id="WP_258540738.1">
    <property type="nucleotide sequence ID" value="NZ_OU015584.1"/>
</dbReference>
<dbReference type="AlphaFoldDB" id="A0A916N9T5"/>
<accession>A0A916N9T5</accession>
<dbReference type="Proteomes" id="UP000683507">
    <property type="component" value="Chromosome"/>
</dbReference>
<protein>
    <submittedName>
        <fullName evidence="1">Uncharacterized protein</fullName>
    </submittedName>
</protein>
<name>A0A916N9T5_9FLAO</name>
<gene>
    <name evidence="1" type="ORF">CRYO30217_00506</name>
</gene>
<reference evidence="1" key="1">
    <citation type="submission" date="2021-04" db="EMBL/GenBank/DDBJ databases">
        <authorList>
            <person name="Rodrigo-Torres L."/>
            <person name="Arahal R. D."/>
            <person name="Lucena T."/>
        </authorList>
    </citation>
    <scope>NUCLEOTIDE SEQUENCE</scope>
    <source>
        <strain evidence="1">AS29M-1</strain>
    </source>
</reference>
<dbReference type="PROSITE" id="PS51257">
    <property type="entry name" value="PROKAR_LIPOPROTEIN"/>
    <property type="match status" value="1"/>
</dbReference>
<evidence type="ECO:0000313" key="2">
    <source>
        <dbReference type="Proteomes" id="UP000683507"/>
    </source>
</evidence>
<organism evidence="1 2">
    <name type="scientific">Parvicella tangerina</name>
    <dbReference type="NCBI Taxonomy" id="2829795"/>
    <lineage>
        <taxon>Bacteria</taxon>
        <taxon>Pseudomonadati</taxon>
        <taxon>Bacteroidota</taxon>
        <taxon>Flavobacteriia</taxon>
        <taxon>Flavobacteriales</taxon>
        <taxon>Parvicellaceae</taxon>
        <taxon>Parvicella</taxon>
    </lineage>
</organism>
<sequence length="218" mass="25593">MRLIGYIALILAFATTGFVGCKKSDNQPAKMYYNYFPTEIGVWTEYEVREIIHNANVGSDTSYYFLKEVVAEEFIDNQGRVTFRIERFKKDSLNEEYTISDVWYSNLTNTTAEKVEENIRFVKLVFPVNENKSWDGNAYNTDIEWDYEYDSLHVERSYNNLIFDSTIKVQQVDNVNPIQKQLAYEVYANYIGLIRKSYVNIENGDGREIEMTIIDYGR</sequence>
<dbReference type="KEGG" id="ptan:CRYO30217_00506"/>
<dbReference type="EMBL" id="OU015584">
    <property type="protein sequence ID" value="CAG5077881.1"/>
    <property type="molecule type" value="Genomic_DNA"/>
</dbReference>